<name>A0A5C7BJF2_9FLAO</name>
<organism evidence="1 2">
    <name type="scientific">Psychroserpens burtonensis</name>
    <dbReference type="NCBI Taxonomy" id="49278"/>
    <lineage>
        <taxon>Bacteria</taxon>
        <taxon>Pseudomonadati</taxon>
        <taxon>Bacteroidota</taxon>
        <taxon>Flavobacteriia</taxon>
        <taxon>Flavobacteriales</taxon>
        <taxon>Flavobacteriaceae</taxon>
        <taxon>Psychroserpens</taxon>
    </lineage>
</organism>
<sequence length="71" mass="8024">MIQKYTYYFKLSRISLAIPVTQTSNSLADLELRVISFVSAGSNTVSTILKAYAFINNITYFIKFTLTSEIC</sequence>
<comment type="caution">
    <text evidence="1">The sequence shown here is derived from an EMBL/GenBank/DDBJ whole genome shotgun (WGS) entry which is preliminary data.</text>
</comment>
<dbReference type="RefSeq" id="WP_028871396.1">
    <property type="nucleotide sequence ID" value="NZ_VOSB01000004.1"/>
</dbReference>
<proteinExistence type="predicted"/>
<keyword evidence="2" id="KW-1185">Reference proteome</keyword>
<dbReference type="Proteomes" id="UP000321938">
    <property type="component" value="Unassembled WGS sequence"/>
</dbReference>
<dbReference type="AlphaFoldDB" id="A0A5C7BJF2"/>
<gene>
    <name evidence="1" type="ORF">ES692_03505</name>
</gene>
<evidence type="ECO:0000313" key="1">
    <source>
        <dbReference type="EMBL" id="TXE19358.1"/>
    </source>
</evidence>
<dbReference type="EMBL" id="VOSB01000004">
    <property type="protein sequence ID" value="TXE19358.1"/>
    <property type="molecule type" value="Genomic_DNA"/>
</dbReference>
<reference evidence="1 2" key="1">
    <citation type="submission" date="2019-08" db="EMBL/GenBank/DDBJ databases">
        <title>Genome of Psychroserpens burtonensis ACAM 167.</title>
        <authorList>
            <person name="Bowman J.P."/>
        </authorList>
    </citation>
    <scope>NUCLEOTIDE SEQUENCE [LARGE SCALE GENOMIC DNA]</scope>
    <source>
        <strain evidence="1 2">ACAM 167</strain>
    </source>
</reference>
<evidence type="ECO:0000313" key="2">
    <source>
        <dbReference type="Proteomes" id="UP000321938"/>
    </source>
</evidence>
<accession>A0A5C7BJF2</accession>
<protein>
    <submittedName>
        <fullName evidence="1">Uncharacterized protein</fullName>
    </submittedName>
</protein>